<dbReference type="AlphaFoldDB" id="A0A565AZA9"/>
<accession>A0A565AZA9</accession>
<comment type="caution">
    <text evidence="1">The sequence shown here is derived from an EMBL/GenBank/DDBJ whole genome shotgun (WGS) entry which is preliminary data.</text>
</comment>
<name>A0A565AZA9_9BRAS</name>
<evidence type="ECO:0000313" key="2">
    <source>
        <dbReference type="Proteomes" id="UP000489600"/>
    </source>
</evidence>
<organism evidence="1 2">
    <name type="scientific">Arabis nemorensis</name>
    <dbReference type="NCBI Taxonomy" id="586526"/>
    <lineage>
        <taxon>Eukaryota</taxon>
        <taxon>Viridiplantae</taxon>
        <taxon>Streptophyta</taxon>
        <taxon>Embryophyta</taxon>
        <taxon>Tracheophyta</taxon>
        <taxon>Spermatophyta</taxon>
        <taxon>Magnoliopsida</taxon>
        <taxon>eudicotyledons</taxon>
        <taxon>Gunneridae</taxon>
        <taxon>Pentapetalae</taxon>
        <taxon>rosids</taxon>
        <taxon>malvids</taxon>
        <taxon>Brassicales</taxon>
        <taxon>Brassicaceae</taxon>
        <taxon>Arabideae</taxon>
        <taxon>Arabis</taxon>
    </lineage>
</organism>
<proteinExistence type="predicted"/>
<dbReference type="EMBL" id="CABITT030000002">
    <property type="protein sequence ID" value="VVA93969.1"/>
    <property type="molecule type" value="Genomic_DNA"/>
</dbReference>
<reference evidence="1" key="1">
    <citation type="submission" date="2019-07" db="EMBL/GenBank/DDBJ databases">
        <authorList>
            <person name="Dittberner H."/>
        </authorList>
    </citation>
    <scope>NUCLEOTIDE SEQUENCE [LARGE SCALE GENOMIC DNA]</scope>
</reference>
<sequence length="136" mass="15225">MMYDLRYCVLHYISLQLSFFPHNSTSSQKKKPPPSYCRRRQVIVAGKLRRRRPNADSLPAVVSGLLDPLVGQDFLSFSRALRRPLGSSRPCFRLMVLGAKASPDAAEVIVEVSRSVLPRSRGQFCPSAEVSKSTLF</sequence>
<gene>
    <name evidence="1" type="ORF">ANE_LOCUS4414</name>
</gene>
<evidence type="ECO:0000313" key="1">
    <source>
        <dbReference type="EMBL" id="VVA93969.1"/>
    </source>
</evidence>
<dbReference type="Proteomes" id="UP000489600">
    <property type="component" value="Unassembled WGS sequence"/>
</dbReference>
<keyword evidence="2" id="KW-1185">Reference proteome</keyword>
<protein>
    <submittedName>
        <fullName evidence="1">Uncharacterized protein</fullName>
    </submittedName>
</protein>